<dbReference type="EMBL" id="LAVV01012972">
    <property type="protein sequence ID" value="KNZ46130.1"/>
    <property type="molecule type" value="Genomic_DNA"/>
</dbReference>
<dbReference type="VEuPathDB" id="FungiDB:VP01_752g5"/>
<dbReference type="AlphaFoldDB" id="A0A0L6UE77"/>
<protein>
    <submittedName>
        <fullName evidence="1">Uncharacterized protein</fullName>
    </submittedName>
</protein>
<organism evidence="1 2">
    <name type="scientific">Puccinia sorghi</name>
    <dbReference type="NCBI Taxonomy" id="27349"/>
    <lineage>
        <taxon>Eukaryota</taxon>
        <taxon>Fungi</taxon>
        <taxon>Dikarya</taxon>
        <taxon>Basidiomycota</taxon>
        <taxon>Pucciniomycotina</taxon>
        <taxon>Pucciniomycetes</taxon>
        <taxon>Pucciniales</taxon>
        <taxon>Pucciniaceae</taxon>
        <taxon>Puccinia</taxon>
    </lineage>
</organism>
<evidence type="ECO:0000313" key="2">
    <source>
        <dbReference type="Proteomes" id="UP000037035"/>
    </source>
</evidence>
<accession>A0A0L6UE77</accession>
<gene>
    <name evidence="1" type="ORF">VP01_752g5</name>
</gene>
<reference evidence="1 2" key="1">
    <citation type="submission" date="2015-08" db="EMBL/GenBank/DDBJ databases">
        <title>Next Generation Sequencing and Analysis of the Genome of Puccinia sorghi L Schw, the Causal Agent of Maize Common Rust.</title>
        <authorList>
            <person name="Rochi L."/>
            <person name="Burguener G."/>
            <person name="Darino M."/>
            <person name="Turjanski A."/>
            <person name="Kreff E."/>
            <person name="Dieguez M.J."/>
            <person name="Sacco F."/>
        </authorList>
    </citation>
    <scope>NUCLEOTIDE SEQUENCE [LARGE SCALE GENOMIC DNA]</scope>
    <source>
        <strain evidence="1 2">RO10H11247</strain>
    </source>
</reference>
<sequence>MTYWPALYTDLTQFQNFQASKLEEAGMKGAHARALKANFKQFEQNLKSYH</sequence>
<keyword evidence="2" id="KW-1185">Reference proteome</keyword>
<comment type="caution">
    <text evidence="1">The sequence shown here is derived from an EMBL/GenBank/DDBJ whole genome shotgun (WGS) entry which is preliminary data.</text>
</comment>
<proteinExistence type="predicted"/>
<name>A0A0L6UE77_9BASI</name>
<evidence type="ECO:0000313" key="1">
    <source>
        <dbReference type="EMBL" id="KNZ46130.1"/>
    </source>
</evidence>
<dbReference type="Proteomes" id="UP000037035">
    <property type="component" value="Unassembled WGS sequence"/>
</dbReference>
<dbReference type="OrthoDB" id="10508350at2759"/>